<feature type="non-terminal residue" evidence="2">
    <location>
        <position position="1"/>
    </location>
</feature>
<sequence length="147" mass="15122">AQDGVISSPPVAADGFNTIPNDGAATPDLRTDILTAGGARGEPSGGLPLQVPINARINGIGPIVAGALNQAQARAIFNSDDNAIAVLVNQHVPRAQIRHDPRLGVIAWATDANVDVQGDPVIEVRSEVGAAATCYIDLHLEHTGDGR</sequence>
<gene>
    <name evidence="2" type="ORF">LCGC14_2728020</name>
</gene>
<evidence type="ECO:0000313" key="2">
    <source>
        <dbReference type="EMBL" id="KKK89946.1"/>
    </source>
</evidence>
<organism evidence="2">
    <name type="scientific">marine sediment metagenome</name>
    <dbReference type="NCBI Taxonomy" id="412755"/>
    <lineage>
        <taxon>unclassified sequences</taxon>
        <taxon>metagenomes</taxon>
        <taxon>ecological metagenomes</taxon>
    </lineage>
</organism>
<feature type="region of interest" description="Disordered" evidence="1">
    <location>
        <begin position="1"/>
        <end position="26"/>
    </location>
</feature>
<evidence type="ECO:0000256" key="1">
    <source>
        <dbReference type="SAM" id="MobiDB-lite"/>
    </source>
</evidence>
<protein>
    <submittedName>
        <fullName evidence="2">Uncharacterized protein</fullName>
    </submittedName>
</protein>
<reference evidence="2" key="1">
    <citation type="journal article" date="2015" name="Nature">
        <title>Complex archaea that bridge the gap between prokaryotes and eukaryotes.</title>
        <authorList>
            <person name="Spang A."/>
            <person name="Saw J.H."/>
            <person name="Jorgensen S.L."/>
            <person name="Zaremba-Niedzwiedzka K."/>
            <person name="Martijn J."/>
            <person name="Lind A.E."/>
            <person name="van Eijk R."/>
            <person name="Schleper C."/>
            <person name="Guy L."/>
            <person name="Ettema T.J."/>
        </authorList>
    </citation>
    <scope>NUCLEOTIDE SEQUENCE</scope>
</reference>
<name>A0A0F9BZW0_9ZZZZ</name>
<comment type="caution">
    <text evidence="2">The sequence shown here is derived from an EMBL/GenBank/DDBJ whole genome shotgun (WGS) entry which is preliminary data.</text>
</comment>
<accession>A0A0F9BZW0</accession>
<dbReference type="AlphaFoldDB" id="A0A0F9BZW0"/>
<proteinExistence type="predicted"/>
<dbReference type="EMBL" id="LAZR01049311">
    <property type="protein sequence ID" value="KKK89946.1"/>
    <property type="molecule type" value="Genomic_DNA"/>
</dbReference>